<accession>A0A5B8MBN8</accession>
<evidence type="ECO:0000256" key="9">
    <source>
        <dbReference type="SAM" id="MobiDB-lite"/>
    </source>
</evidence>
<evidence type="ECO:0000256" key="7">
    <source>
        <dbReference type="ARBA" id="ARBA00023136"/>
    </source>
</evidence>
<dbReference type="GO" id="GO:0012505">
    <property type="term" value="C:endomembrane system"/>
    <property type="evidence" value="ECO:0007669"/>
    <property type="project" value="UniProtKB-SubCell"/>
</dbReference>
<feature type="compositionally biased region" description="Polar residues" evidence="9">
    <location>
        <begin position="1"/>
        <end position="14"/>
    </location>
</feature>
<keyword evidence="2" id="KW-0813">Transport</keyword>
<keyword evidence="5 10" id="KW-1133">Transmembrane helix</keyword>
<gene>
    <name evidence="11" type="ORF">A3770_01p03360</name>
</gene>
<keyword evidence="4" id="KW-0653">Protein transport</keyword>
<evidence type="ECO:0008006" key="13">
    <source>
        <dbReference type="Google" id="ProtNLM"/>
    </source>
</evidence>
<dbReference type="GO" id="GO:0015031">
    <property type="term" value="P:protein transport"/>
    <property type="evidence" value="ECO:0007669"/>
    <property type="project" value="UniProtKB-KW"/>
</dbReference>
<evidence type="ECO:0000313" key="12">
    <source>
        <dbReference type="Proteomes" id="UP000316726"/>
    </source>
</evidence>
<dbReference type="EMBL" id="CP031034">
    <property type="protein sequence ID" value="QDZ17818.1"/>
    <property type="molecule type" value="Genomic_DNA"/>
</dbReference>
<dbReference type="AlphaFoldDB" id="A0A5B8MBN8"/>
<feature type="region of interest" description="Disordered" evidence="9">
    <location>
        <begin position="1"/>
        <end position="48"/>
    </location>
</feature>
<evidence type="ECO:0000256" key="8">
    <source>
        <dbReference type="ARBA" id="ARBA00037847"/>
    </source>
</evidence>
<dbReference type="Proteomes" id="UP000316726">
    <property type="component" value="Chromosome 1"/>
</dbReference>
<dbReference type="InterPro" id="IPR016482">
    <property type="entry name" value="SecG/Sec61-beta/Sbh"/>
</dbReference>
<evidence type="ECO:0000256" key="1">
    <source>
        <dbReference type="ARBA" id="ARBA00006103"/>
    </source>
</evidence>
<evidence type="ECO:0000313" key="11">
    <source>
        <dbReference type="EMBL" id="QDZ17818.1"/>
    </source>
</evidence>
<dbReference type="Pfam" id="PF03911">
    <property type="entry name" value="Sec61_beta"/>
    <property type="match status" value="1"/>
</dbReference>
<evidence type="ECO:0000256" key="5">
    <source>
        <dbReference type="ARBA" id="ARBA00022989"/>
    </source>
</evidence>
<sequence length="85" mass="8792">MPKGSSSSQASQNIQRGGGAAGQRTGAARPAPAGRRGMRQGPTRQRQVIQQSMEGIKISPLVVLGLSLSLIGVVTFLHIVGKIMG</sequence>
<keyword evidence="3 10" id="KW-0812">Transmembrane</keyword>
<feature type="compositionally biased region" description="Low complexity" evidence="9">
    <location>
        <begin position="22"/>
        <end position="42"/>
    </location>
</feature>
<reference evidence="11 12" key="1">
    <citation type="submission" date="2018-07" db="EMBL/GenBank/DDBJ databases">
        <title>The complete nuclear genome of the prasinophyte Chloropicon primus (CCMP1205).</title>
        <authorList>
            <person name="Pombert J.-F."/>
            <person name="Otis C."/>
            <person name="Turmel M."/>
            <person name="Lemieux C."/>
        </authorList>
    </citation>
    <scope>NUCLEOTIDE SEQUENCE [LARGE SCALE GENOMIC DNA]</scope>
    <source>
        <strain evidence="11 12">CCMP1205</strain>
    </source>
</reference>
<protein>
    <recommendedName>
        <fullName evidence="13">Protein transport protein Sec61 subunit beta</fullName>
    </recommendedName>
</protein>
<keyword evidence="7 10" id="KW-0472">Membrane</keyword>
<name>A0A5B8MBN8_9CHLO</name>
<keyword evidence="12" id="KW-1185">Reference proteome</keyword>
<evidence type="ECO:0000256" key="10">
    <source>
        <dbReference type="SAM" id="Phobius"/>
    </source>
</evidence>
<keyword evidence="6" id="KW-0811">Translocation</keyword>
<comment type="subcellular location">
    <subcellularLocation>
        <location evidence="8">Endomembrane system</location>
        <topology evidence="8">Single-pass membrane protein</topology>
    </subcellularLocation>
</comment>
<evidence type="ECO:0000256" key="6">
    <source>
        <dbReference type="ARBA" id="ARBA00023010"/>
    </source>
</evidence>
<comment type="similarity">
    <text evidence="1">Belongs to the SEC61-beta family.</text>
</comment>
<evidence type="ECO:0000256" key="3">
    <source>
        <dbReference type="ARBA" id="ARBA00022692"/>
    </source>
</evidence>
<evidence type="ECO:0000256" key="4">
    <source>
        <dbReference type="ARBA" id="ARBA00022927"/>
    </source>
</evidence>
<proteinExistence type="inferred from homology"/>
<evidence type="ECO:0000256" key="2">
    <source>
        <dbReference type="ARBA" id="ARBA00022448"/>
    </source>
</evidence>
<organism evidence="11 12">
    <name type="scientific">Chloropicon primus</name>
    <dbReference type="NCBI Taxonomy" id="1764295"/>
    <lineage>
        <taxon>Eukaryota</taxon>
        <taxon>Viridiplantae</taxon>
        <taxon>Chlorophyta</taxon>
        <taxon>Chloropicophyceae</taxon>
        <taxon>Chloropicales</taxon>
        <taxon>Chloropicaceae</taxon>
        <taxon>Chloropicon</taxon>
    </lineage>
</organism>
<feature type="transmembrane region" description="Helical" evidence="10">
    <location>
        <begin position="61"/>
        <end position="80"/>
    </location>
</feature>